<proteinExistence type="predicted"/>
<dbReference type="InterPro" id="IPR001981">
    <property type="entry name" value="Colipase"/>
</dbReference>
<evidence type="ECO:0000256" key="1">
    <source>
        <dbReference type="ARBA" id="ARBA00003508"/>
    </source>
</evidence>
<evidence type="ECO:0000313" key="11">
    <source>
        <dbReference type="Ensembl" id="ENSEBUP00000021159.1"/>
    </source>
</evidence>
<keyword evidence="7" id="KW-0443">Lipid metabolism</keyword>
<protein>
    <recommendedName>
        <fullName evidence="10">Colipase N-terminal domain-containing protein</fullName>
    </recommendedName>
</protein>
<accession>A0A8C4QVB7</accession>
<feature type="chain" id="PRO_5034743902" description="Colipase N-terminal domain-containing protein" evidence="9">
    <location>
        <begin position="25"/>
        <end position="81"/>
    </location>
</feature>
<evidence type="ECO:0000256" key="7">
    <source>
        <dbReference type="ARBA" id="ARBA00023098"/>
    </source>
</evidence>
<dbReference type="SUPFAM" id="SSF57190">
    <property type="entry name" value="Colipase-like"/>
    <property type="match status" value="1"/>
</dbReference>
<dbReference type="GO" id="GO:0005576">
    <property type="term" value="C:extracellular region"/>
    <property type="evidence" value="ECO:0007669"/>
    <property type="project" value="UniProtKB-SubCell"/>
</dbReference>
<evidence type="ECO:0000256" key="5">
    <source>
        <dbReference type="ARBA" id="ARBA00022757"/>
    </source>
</evidence>
<keyword evidence="8" id="KW-1015">Disulfide bond</keyword>
<feature type="domain" description="Colipase N-terminal" evidence="10">
    <location>
        <begin position="37"/>
        <end position="64"/>
    </location>
</feature>
<dbReference type="GO" id="GO:0016042">
    <property type="term" value="P:lipid catabolic process"/>
    <property type="evidence" value="ECO:0007669"/>
    <property type="project" value="UniProtKB-KW"/>
</dbReference>
<name>A0A8C4QVB7_EPTBU</name>
<dbReference type="Pfam" id="PF01114">
    <property type="entry name" value="Colipase"/>
    <property type="match status" value="1"/>
</dbReference>
<keyword evidence="5" id="KW-0222">Digestion</keyword>
<dbReference type="GO" id="GO:0008047">
    <property type="term" value="F:enzyme activator activity"/>
    <property type="evidence" value="ECO:0007669"/>
    <property type="project" value="InterPro"/>
</dbReference>
<dbReference type="AlphaFoldDB" id="A0A8C4QVB7"/>
<evidence type="ECO:0000256" key="6">
    <source>
        <dbReference type="ARBA" id="ARBA00022963"/>
    </source>
</evidence>
<keyword evidence="9" id="KW-0732">Signal</keyword>
<dbReference type="PROSITE" id="PS51342">
    <property type="entry name" value="COLIPASE_2"/>
    <property type="match status" value="1"/>
</dbReference>
<dbReference type="GO" id="GO:0007586">
    <property type="term" value="P:digestion"/>
    <property type="evidence" value="ECO:0007669"/>
    <property type="project" value="UniProtKB-KW"/>
</dbReference>
<reference evidence="11" key="2">
    <citation type="submission" date="2025-09" db="UniProtKB">
        <authorList>
            <consortium name="Ensembl"/>
        </authorList>
    </citation>
    <scope>IDENTIFICATION</scope>
</reference>
<reference evidence="11" key="1">
    <citation type="submission" date="2025-08" db="UniProtKB">
        <authorList>
            <consortium name="Ensembl"/>
        </authorList>
    </citation>
    <scope>IDENTIFICATION</scope>
</reference>
<evidence type="ECO:0000259" key="10">
    <source>
        <dbReference type="Pfam" id="PF01114"/>
    </source>
</evidence>
<keyword evidence="4" id="KW-0964">Secreted</keyword>
<sequence length="81" mass="9042">MVKCAYSTVFHLSLILDTPMVNLAMTSQQTYFCRDTDEICLEGDQCKSGCCQKHGTLNINRCSPLSSDNHPCQKDVSGVYF</sequence>
<comment type="subunit">
    <text evidence="3">Forms a 1:1 stoichiometric complex with pancreatic lipase.</text>
</comment>
<evidence type="ECO:0000256" key="8">
    <source>
        <dbReference type="ARBA" id="ARBA00023157"/>
    </source>
</evidence>
<evidence type="ECO:0000256" key="4">
    <source>
        <dbReference type="ARBA" id="ARBA00022525"/>
    </source>
</evidence>
<evidence type="ECO:0000256" key="2">
    <source>
        <dbReference type="ARBA" id="ARBA00004613"/>
    </source>
</evidence>
<organism evidence="11 12">
    <name type="scientific">Eptatretus burgeri</name>
    <name type="common">Inshore hagfish</name>
    <dbReference type="NCBI Taxonomy" id="7764"/>
    <lineage>
        <taxon>Eukaryota</taxon>
        <taxon>Metazoa</taxon>
        <taxon>Chordata</taxon>
        <taxon>Craniata</taxon>
        <taxon>Vertebrata</taxon>
        <taxon>Cyclostomata</taxon>
        <taxon>Myxini</taxon>
        <taxon>Myxiniformes</taxon>
        <taxon>Myxinidae</taxon>
        <taxon>Eptatretinae</taxon>
        <taxon>Eptatretus</taxon>
    </lineage>
</organism>
<dbReference type="InterPro" id="IPR017913">
    <property type="entry name" value="Colipase_N"/>
</dbReference>
<dbReference type="Ensembl" id="ENSEBUT00000021735.1">
    <property type="protein sequence ID" value="ENSEBUP00000021159.1"/>
    <property type="gene ID" value="ENSEBUG00000013077.1"/>
</dbReference>
<feature type="signal peptide" evidence="9">
    <location>
        <begin position="1"/>
        <end position="24"/>
    </location>
</feature>
<comment type="subcellular location">
    <subcellularLocation>
        <location evidence="2">Secreted</location>
    </subcellularLocation>
</comment>
<keyword evidence="12" id="KW-1185">Reference proteome</keyword>
<evidence type="ECO:0000256" key="9">
    <source>
        <dbReference type="SAM" id="SignalP"/>
    </source>
</evidence>
<keyword evidence="6" id="KW-0442">Lipid degradation</keyword>
<dbReference type="Proteomes" id="UP000694388">
    <property type="component" value="Unplaced"/>
</dbReference>
<evidence type="ECO:0000313" key="12">
    <source>
        <dbReference type="Proteomes" id="UP000694388"/>
    </source>
</evidence>
<comment type="function">
    <text evidence="1">Colipase is a cofactor of pancreatic lipase. It allows the lipase to anchor itself to the lipid-water interface. Without colipase the enzyme is washed off by bile salts, which have an inhibitory effect on the lipase.</text>
</comment>
<dbReference type="Gene3D" id="2.10.80.10">
    <property type="entry name" value="Lipase, subunit A"/>
    <property type="match status" value="1"/>
</dbReference>
<evidence type="ECO:0000256" key="3">
    <source>
        <dbReference type="ARBA" id="ARBA00011263"/>
    </source>
</evidence>